<dbReference type="EMBL" id="JBHTCF010000003">
    <property type="protein sequence ID" value="MFC7304498.1"/>
    <property type="molecule type" value="Genomic_DNA"/>
</dbReference>
<accession>A0ABW2JEN0</accession>
<comment type="caution">
    <text evidence="1">The sequence shown here is derived from an EMBL/GenBank/DDBJ whole genome shotgun (WGS) entry which is preliminary data.</text>
</comment>
<protein>
    <submittedName>
        <fullName evidence="1">Uncharacterized protein</fullName>
    </submittedName>
</protein>
<evidence type="ECO:0000313" key="1">
    <source>
        <dbReference type="EMBL" id="MFC7304498.1"/>
    </source>
</evidence>
<dbReference type="RefSeq" id="WP_381828975.1">
    <property type="nucleotide sequence ID" value="NZ_JBHTCF010000003.1"/>
</dbReference>
<name>A0ABW2JEN0_9ACTN</name>
<evidence type="ECO:0000313" key="2">
    <source>
        <dbReference type="Proteomes" id="UP001596523"/>
    </source>
</evidence>
<keyword evidence="2" id="KW-1185">Reference proteome</keyword>
<gene>
    <name evidence="1" type="ORF">ACFQVC_09770</name>
</gene>
<reference evidence="2" key="1">
    <citation type="journal article" date="2019" name="Int. J. Syst. Evol. Microbiol.">
        <title>The Global Catalogue of Microorganisms (GCM) 10K type strain sequencing project: providing services to taxonomists for standard genome sequencing and annotation.</title>
        <authorList>
            <consortium name="The Broad Institute Genomics Platform"/>
            <consortium name="The Broad Institute Genome Sequencing Center for Infectious Disease"/>
            <person name="Wu L."/>
            <person name="Ma J."/>
        </authorList>
    </citation>
    <scope>NUCLEOTIDE SEQUENCE [LARGE SCALE GENOMIC DNA]</scope>
    <source>
        <strain evidence="2">SYNS20</strain>
    </source>
</reference>
<sequence length="79" mass="8789">MSDRADINEQPDGWNTEIAQDVSADWDTEIAQDVSADWDAENDAIIENDIARDINPGMRANNNIANNNIANTNITRDTE</sequence>
<proteinExistence type="predicted"/>
<dbReference type="Proteomes" id="UP001596523">
    <property type="component" value="Unassembled WGS sequence"/>
</dbReference>
<organism evidence="1 2">
    <name type="scientific">Streptomyces monticola</name>
    <dbReference type="NCBI Taxonomy" id="2666263"/>
    <lineage>
        <taxon>Bacteria</taxon>
        <taxon>Bacillati</taxon>
        <taxon>Actinomycetota</taxon>
        <taxon>Actinomycetes</taxon>
        <taxon>Kitasatosporales</taxon>
        <taxon>Streptomycetaceae</taxon>
        <taxon>Streptomyces</taxon>
    </lineage>
</organism>